<gene>
    <name evidence="3" type="ordered locus">RB2501_04450</name>
</gene>
<keyword evidence="2" id="KW-0732">Signal</keyword>
<evidence type="ECO:0000256" key="2">
    <source>
        <dbReference type="SAM" id="SignalP"/>
    </source>
</evidence>
<dbReference type="Proteomes" id="UP000009049">
    <property type="component" value="Chromosome"/>
</dbReference>
<evidence type="ECO:0000256" key="1">
    <source>
        <dbReference type="SAM" id="Phobius"/>
    </source>
</evidence>
<proteinExistence type="predicted"/>
<dbReference type="eggNOG" id="COG0810">
    <property type="taxonomic scope" value="Bacteria"/>
</dbReference>
<feature type="chain" id="PRO_5002667366" description="TPM domain-containing protein" evidence="2">
    <location>
        <begin position="23"/>
        <end position="448"/>
    </location>
</feature>
<dbReference type="HOGENOM" id="CLU_610953_0_0_10"/>
<keyword evidence="1" id="KW-1133">Transmembrane helix</keyword>
<dbReference type="EMBL" id="CP001712">
    <property type="protein sequence ID" value="EAR16118.1"/>
    <property type="molecule type" value="Genomic_DNA"/>
</dbReference>
<organism evidence="3 4">
    <name type="scientific">Robiginitalea biformata (strain ATCC BAA-864 / DSM 15991 / KCTC 12146 / HTCC2501)</name>
    <dbReference type="NCBI Taxonomy" id="313596"/>
    <lineage>
        <taxon>Bacteria</taxon>
        <taxon>Pseudomonadati</taxon>
        <taxon>Bacteroidota</taxon>
        <taxon>Flavobacteriia</taxon>
        <taxon>Flavobacteriales</taxon>
        <taxon>Flavobacteriaceae</taxon>
        <taxon>Robiginitalea</taxon>
    </lineage>
</organism>
<sequence length="448" mass="49353">MKPNNQLWILGVLLLAVLPVSAQPFSLNDKIQPVELALQEDSRPGRGDAKFLATLSTVDTTNYYYITGHDMFRFVDIIVKGLGNSSPLEASLVYDNWKDVVETQSSGRAEDGIMHFQVRAYGAIGLIINSPRDETVNFTIMASASTPRKSYLGNPFVPISDGDAVAGAAGTSGEGGSSGNNTFLYIALGIALLVIGLLAGKLMGRKSASVIALMLTFTFQAAGQNGATPGFFYKDRYYNGEDLDNGKFEEDLEEEMGDGYDPSDDISDLNDKLNSIKEFLDNATNLYDSYSGLGSCINSTPLPGEPRIPSFCDEPLTTAGPDNENSCAACFLDARRQFNEVRYLFEQLATIYKCTKDFSNAALSFGDNASGIHAVSGMAWQTQRRNIEKSIVDLEAAYDNKYGELLNSLSESMLKLSECEARYGVEDWFDRFGYMYFEFIKDKYRRKD</sequence>
<dbReference type="STRING" id="313596.RB2501_04450"/>
<feature type="transmembrane region" description="Helical" evidence="1">
    <location>
        <begin position="182"/>
        <end position="200"/>
    </location>
</feature>
<feature type="signal peptide" evidence="2">
    <location>
        <begin position="1"/>
        <end position="22"/>
    </location>
</feature>
<evidence type="ECO:0000313" key="3">
    <source>
        <dbReference type="EMBL" id="EAR16118.1"/>
    </source>
</evidence>
<keyword evidence="4" id="KW-1185">Reference proteome</keyword>
<dbReference type="KEGG" id="rbi:RB2501_04450"/>
<dbReference type="RefSeq" id="WP_012813813.1">
    <property type="nucleotide sequence ID" value="NC_013222.1"/>
</dbReference>
<protein>
    <recommendedName>
        <fullName evidence="5">TPM domain-containing protein</fullName>
    </recommendedName>
</protein>
<reference evidence="3 4" key="1">
    <citation type="journal article" date="2009" name="J. Bacteriol.">
        <title>Complete genome sequence of Robiginitalea biformata HTCC2501.</title>
        <authorList>
            <person name="Oh H.M."/>
            <person name="Giovannoni S.J."/>
            <person name="Lee K."/>
            <person name="Ferriera S."/>
            <person name="Johnson J."/>
            <person name="Cho J.C."/>
        </authorList>
    </citation>
    <scope>NUCLEOTIDE SEQUENCE [LARGE SCALE GENOMIC DNA]</scope>
    <source>
        <strain evidence="4">ATCC BAA-864 / HTCC2501 / KCTC 12146</strain>
    </source>
</reference>
<name>A4CGR0_ROBBH</name>
<evidence type="ECO:0008006" key="5">
    <source>
        <dbReference type="Google" id="ProtNLM"/>
    </source>
</evidence>
<dbReference type="OrthoDB" id="6057700at2"/>
<accession>A4CGR0</accession>
<dbReference type="AlphaFoldDB" id="A4CGR0"/>
<keyword evidence="1" id="KW-0812">Transmembrane</keyword>
<evidence type="ECO:0000313" key="4">
    <source>
        <dbReference type="Proteomes" id="UP000009049"/>
    </source>
</evidence>
<keyword evidence="1" id="KW-0472">Membrane</keyword>